<keyword evidence="2" id="KW-1133">Transmembrane helix</keyword>
<dbReference type="SUPFAM" id="SSF53474">
    <property type="entry name" value="alpha/beta-Hydrolases"/>
    <property type="match status" value="1"/>
</dbReference>
<evidence type="ECO:0000313" key="4">
    <source>
        <dbReference type="EMBL" id="KAK1769834.1"/>
    </source>
</evidence>
<dbReference type="AlphaFoldDB" id="A0AAJ0C703"/>
<organism evidence="4 5">
    <name type="scientific">Phialemonium atrogriseum</name>
    <dbReference type="NCBI Taxonomy" id="1093897"/>
    <lineage>
        <taxon>Eukaryota</taxon>
        <taxon>Fungi</taxon>
        <taxon>Dikarya</taxon>
        <taxon>Ascomycota</taxon>
        <taxon>Pezizomycotina</taxon>
        <taxon>Sordariomycetes</taxon>
        <taxon>Sordariomycetidae</taxon>
        <taxon>Cephalothecales</taxon>
        <taxon>Cephalothecaceae</taxon>
        <taxon>Phialemonium</taxon>
    </lineage>
</organism>
<proteinExistence type="predicted"/>
<feature type="domain" description="AB hydrolase-1" evidence="3">
    <location>
        <begin position="88"/>
        <end position="401"/>
    </location>
</feature>
<reference evidence="4" key="1">
    <citation type="submission" date="2023-06" db="EMBL/GenBank/DDBJ databases">
        <title>Genome-scale phylogeny and comparative genomics of the fungal order Sordariales.</title>
        <authorList>
            <consortium name="Lawrence Berkeley National Laboratory"/>
            <person name="Hensen N."/>
            <person name="Bonometti L."/>
            <person name="Westerberg I."/>
            <person name="Brannstrom I.O."/>
            <person name="Guillou S."/>
            <person name="Cros-Aarteil S."/>
            <person name="Calhoun S."/>
            <person name="Haridas S."/>
            <person name="Kuo A."/>
            <person name="Mondo S."/>
            <person name="Pangilinan J."/>
            <person name="Riley R."/>
            <person name="Labutti K."/>
            <person name="Andreopoulos B."/>
            <person name="Lipzen A."/>
            <person name="Chen C."/>
            <person name="Yanf M."/>
            <person name="Daum C."/>
            <person name="Ng V."/>
            <person name="Clum A."/>
            <person name="Steindorff A."/>
            <person name="Ohm R."/>
            <person name="Martin F."/>
            <person name="Silar P."/>
            <person name="Natvig D."/>
            <person name="Lalanne C."/>
            <person name="Gautier V."/>
            <person name="Ament-Velasquez S.L."/>
            <person name="Kruys A."/>
            <person name="Hutchinson M.I."/>
            <person name="Powell A.J."/>
            <person name="Barry K."/>
            <person name="Miller A.N."/>
            <person name="Grigoriev I.V."/>
            <person name="Debuchy R."/>
            <person name="Gladieux P."/>
            <person name="Thoren M.H."/>
            <person name="Johannesson H."/>
        </authorList>
    </citation>
    <scope>NUCLEOTIDE SEQUENCE</scope>
    <source>
        <strain evidence="4">8032-3</strain>
    </source>
</reference>
<evidence type="ECO:0000256" key="2">
    <source>
        <dbReference type="SAM" id="Phobius"/>
    </source>
</evidence>
<feature type="transmembrane region" description="Helical" evidence="2">
    <location>
        <begin position="6"/>
        <end position="28"/>
    </location>
</feature>
<keyword evidence="2" id="KW-0472">Membrane</keyword>
<evidence type="ECO:0000259" key="3">
    <source>
        <dbReference type="Pfam" id="PF12697"/>
    </source>
</evidence>
<evidence type="ECO:0000256" key="1">
    <source>
        <dbReference type="SAM" id="MobiDB-lite"/>
    </source>
</evidence>
<dbReference type="EMBL" id="MU839001">
    <property type="protein sequence ID" value="KAK1769834.1"/>
    <property type="molecule type" value="Genomic_DNA"/>
</dbReference>
<keyword evidence="5" id="KW-1185">Reference proteome</keyword>
<keyword evidence="4" id="KW-0378">Hydrolase</keyword>
<name>A0AAJ0C703_9PEZI</name>
<gene>
    <name evidence="4" type="ORF">QBC33DRAFT_617175</name>
</gene>
<dbReference type="PANTHER" id="PTHR43689:SF8">
    <property type="entry name" value="ALPHA_BETA-HYDROLASES SUPERFAMILY PROTEIN"/>
    <property type="match status" value="1"/>
</dbReference>
<dbReference type="PANTHER" id="PTHR43689">
    <property type="entry name" value="HYDROLASE"/>
    <property type="match status" value="1"/>
</dbReference>
<dbReference type="Proteomes" id="UP001244011">
    <property type="component" value="Unassembled WGS sequence"/>
</dbReference>
<dbReference type="GO" id="GO:0016787">
    <property type="term" value="F:hydrolase activity"/>
    <property type="evidence" value="ECO:0007669"/>
    <property type="project" value="UniProtKB-KW"/>
</dbReference>
<accession>A0AAJ0C703</accession>
<dbReference type="Pfam" id="PF12697">
    <property type="entry name" value="Abhydrolase_6"/>
    <property type="match status" value="1"/>
</dbReference>
<dbReference type="InterPro" id="IPR000073">
    <property type="entry name" value="AB_hydrolase_1"/>
</dbReference>
<sequence length="414" mass="44239">MTESSTAAIAATTALATVAILAFLRFTLRAPRPKIYRSPLRTVIPTLSKDELDKLEYSPDEFPGARDVDTPYGSIRVYEWGPETGPKVLLIHGISTTCQTLGGVAHALVRLRRCRVLLFDLFGRGFSDSPGDLPHDARLYVSQALLALASSPLAWTGPGARVRVVGYSMGAAVAVHLVAAGGLPAAAVESVVLLAPAGLVRPEKFGRVASFVFTSGVVPERILAAVTRRRLRKPIAAGVKRRSKDAPSGTETPADGDGSSSSRDATPMTMTTPPQDPVGAAMTETVVADGEVSTRLEERVLAYVQWMVTHHAGFVPAFMSCIRHAPLTGQHDAYARLAGRGFCVAFVLGRDDEVVGPEDFAQDVMPLVGGEEGVFWQRRVLWKVVGGGHDFPMTHEGETVDAIEEFWGGVAGGW</sequence>
<dbReference type="Gene3D" id="3.40.50.1820">
    <property type="entry name" value="alpha/beta hydrolase"/>
    <property type="match status" value="1"/>
</dbReference>
<feature type="compositionally biased region" description="Low complexity" evidence="1">
    <location>
        <begin position="255"/>
        <end position="273"/>
    </location>
</feature>
<dbReference type="GeneID" id="85315865"/>
<protein>
    <submittedName>
        <fullName evidence="4">Alpha/Beta hydrolase protein</fullName>
    </submittedName>
</protein>
<evidence type="ECO:0000313" key="5">
    <source>
        <dbReference type="Proteomes" id="UP001244011"/>
    </source>
</evidence>
<dbReference type="RefSeq" id="XP_060286047.1">
    <property type="nucleotide sequence ID" value="XM_060432678.1"/>
</dbReference>
<keyword evidence="2" id="KW-0812">Transmembrane</keyword>
<comment type="caution">
    <text evidence="4">The sequence shown here is derived from an EMBL/GenBank/DDBJ whole genome shotgun (WGS) entry which is preliminary data.</text>
</comment>
<feature type="region of interest" description="Disordered" evidence="1">
    <location>
        <begin position="236"/>
        <end position="279"/>
    </location>
</feature>
<dbReference type="InterPro" id="IPR029058">
    <property type="entry name" value="AB_hydrolase_fold"/>
</dbReference>
<feature type="transmembrane region" description="Helical" evidence="2">
    <location>
        <begin position="164"/>
        <end position="188"/>
    </location>
</feature>